<keyword evidence="5" id="KW-0677">Repeat</keyword>
<dbReference type="InterPro" id="IPR013517">
    <property type="entry name" value="FG-GAP"/>
</dbReference>
<keyword evidence="11" id="KW-1133">Transmembrane helix</keyword>
<keyword evidence="14" id="KW-1185">Reference proteome</keyword>
<evidence type="ECO:0000256" key="4">
    <source>
        <dbReference type="ARBA" id="ARBA00022729"/>
    </source>
</evidence>
<evidence type="ECO:0000256" key="10">
    <source>
        <dbReference type="SAM" id="MobiDB-lite"/>
    </source>
</evidence>
<gene>
    <name evidence="13" type="ORF">SAMN04488509_11637</name>
</gene>
<keyword evidence="6" id="KW-0378">Hydrolase</keyword>
<dbReference type="NCBIfam" id="NF012200">
    <property type="entry name" value="choice_anch_D"/>
    <property type="match status" value="2"/>
</dbReference>
<dbReference type="PANTHER" id="PTHR23221:SF7">
    <property type="entry name" value="PHOSPHATIDYLINOSITOL-GLYCAN-SPECIFIC PHOSPHOLIPASE D"/>
    <property type="match status" value="1"/>
</dbReference>
<evidence type="ECO:0000256" key="6">
    <source>
        <dbReference type="ARBA" id="ARBA00022801"/>
    </source>
</evidence>
<evidence type="ECO:0000256" key="9">
    <source>
        <dbReference type="ARBA" id="ARBA00023273"/>
    </source>
</evidence>
<dbReference type="SUPFAM" id="SSF69318">
    <property type="entry name" value="Integrin alpha N-terminal domain"/>
    <property type="match status" value="1"/>
</dbReference>
<dbReference type="Gene3D" id="2.130.10.130">
    <property type="entry name" value="Integrin alpha, N-terminal"/>
    <property type="match status" value="3"/>
</dbReference>
<organism evidence="13 14">
    <name type="scientific">Aquimonas voraii</name>
    <dbReference type="NCBI Taxonomy" id="265719"/>
    <lineage>
        <taxon>Bacteria</taxon>
        <taxon>Pseudomonadati</taxon>
        <taxon>Pseudomonadota</taxon>
        <taxon>Gammaproteobacteria</taxon>
        <taxon>Lysobacterales</taxon>
        <taxon>Lysobacteraceae</taxon>
        <taxon>Aquimonas</taxon>
    </lineage>
</organism>
<keyword evidence="9" id="KW-0966">Cell projection</keyword>
<evidence type="ECO:0000256" key="8">
    <source>
        <dbReference type="ARBA" id="ARBA00023180"/>
    </source>
</evidence>
<evidence type="ECO:0000313" key="14">
    <source>
        <dbReference type="Proteomes" id="UP000199603"/>
    </source>
</evidence>
<keyword evidence="11" id="KW-0472">Membrane</keyword>
<feature type="domain" description="HYDIN/VesB/CFA65-like Ig-like" evidence="12">
    <location>
        <begin position="693"/>
        <end position="790"/>
    </location>
</feature>
<keyword evidence="11" id="KW-0812">Transmembrane</keyword>
<evidence type="ECO:0000256" key="2">
    <source>
        <dbReference type="ARBA" id="ARBA00004496"/>
    </source>
</evidence>
<dbReference type="RefSeq" id="WP_176764256.1">
    <property type="nucleotide sequence ID" value="NZ_FNAG01000016.1"/>
</dbReference>
<evidence type="ECO:0000256" key="5">
    <source>
        <dbReference type="ARBA" id="ARBA00022737"/>
    </source>
</evidence>
<accession>A0A1G6ZWS2</accession>
<name>A0A1G6ZWS2_9GAMM</name>
<dbReference type="PROSITE" id="PS51470">
    <property type="entry name" value="FG_GAP"/>
    <property type="match status" value="4"/>
</dbReference>
<dbReference type="STRING" id="265719.SAMN04488509_11637"/>
<comment type="subcellular location">
    <subcellularLocation>
        <location evidence="1">Cell projection</location>
        <location evidence="1">Cilium</location>
    </subcellularLocation>
    <subcellularLocation>
        <location evidence="2">Cytoplasm</location>
    </subcellularLocation>
</comment>
<evidence type="ECO:0000259" key="12">
    <source>
        <dbReference type="Pfam" id="PF22544"/>
    </source>
</evidence>
<keyword evidence="7" id="KW-0969">Cilium</keyword>
<feature type="transmembrane region" description="Helical" evidence="11">
    <location>
        <begin position="36"/>
        <end position="58"/>
    </location>
</feature>
<dbReference type="Gene3D" id="2.60.40.10">
    <property type="entry name" value="Immunoglobulins"/>
    <property type="match status" value="2"/>
</dbReference>
<evidence type="ECO:0000256" key="7">
    <source>
        <dbReference type="ARBA" id="ARBA00023069"/>
    </source>
</evidence>
<dbReference type="GO" id="GO:0016787">
    <property type="term" value="F:hydrolase activity"/>
    <property type="evidence" value="ECO:0007669"/>
    <property type="project" value="UniProtKB-KW"/>
</dbReference>
<keyword evidence="3" id="KW-0963">Cytoplasm</keyword>
<evidence type="ECO:0000256" key="1">
    <source>
        <dbReference type="ARBA" id="ARBA00004138"/>
    </source>
</evidence>
<evidence type="ECO:0000256" key="3">
    <source>
        <dbReference type="ARBA" id="ARBA00022490"/>
    </source>
</evidence>
<dbReference type="Pfam" id="PF22544">
    <property type="entry name" value="HYDIN_VesB_CFA65-like_Ig"/>
    <property type="match status" value="1"/>
</dbReference>
<keyword evidence="8" id="KW-0325">Glycoprotein</keyword>
<dbReference type="PANTHER" id="PTHR23221">
    <property type="entry name" value="GLYCOSYLPHOSPHATIDYLINOSITOL PHOSPHOLIPASE D"/>
    <property type="match status" value="1"/>
</dbReference>
<dbReference type="GO" id="GO:0005737">
    <property type="term" value="C:cytoplasm"/>
    <property type="evidence" value="ECO:0007669"/>
    <property type="project" value="UniProtKB-SubCell"/>
</dbReference>
<dbReference type="SMART" id="SM00191">
    <property type="entry name" value="Int_alpha"/>
    <property type="match status" value="7"/>
</dbReference>
<protein>
    <submittedName>
        <fullName evidence="13">FG-GAP repeat-containing protein</fullName>
    </submittedName>
</protein>
<dbReference type="InterPro" id="IPR013519">
    <property type="entry name" value="Int_alpha_beta-p"/>
</dbReference>
<dbReference type="Proteomes" id="UP000199603">
    <property type="component" value="Unassembled WGS sequence"/>
</dbReference>
<keyword evidence="4" id="KW-0732">Signal</keyword>
<reference evidence="13 14" key="1">
    <citation type="submission" date="2016-10" db="EMBL/GenBank/DDBJ databases">
        <authorList>
            <person name="de Groot N.N."/>
        </authorList>
    </citation>
    <scope>NUCLEOTIDE SEQUENCE [LARGE SCALE GENOMIC DNA]</scope>
    <source>
        <strain evidence="13 14">DSM 16957</strain>
    </source>
</reference>
<evidence type="ECO:0000256" key="11">
    <source>
        <dbReference type="SAM" id="Phobius"/>
    </source>
</evidence>
<dbReference type="InterPro" id="IPR053879">
    <property type="entry name" value="HYDIN_VesB_CFA65-like_Ig"/>
</dbReference>
<dbReference type="EMBL" id="FNAG01000016">
    <property type="protein sequence ID" value="SDE06970.1"/>
    <property type="molecule type" value="Genomic_DNA"/>
</dbReference>
<feature type="region of interest" description="Disordered" evidence="10">
    <location>
        <begin position="1"/>
        <end position="26"/>
    </location>
</feature>
<dbReference type="InterPro" id="IPR028994">
    <property type="entry name" value="Integrin_alpha_N"/>
</dbReference>
<dbReference type="InterPro" id="IPR013783">
    <property type="entry name" value="Ig-like_fold"/>
</dbReference>
<evidence type="ECO:0000313" key="13">
    <source>
        <dbReference type="EMBL" id="SDE06970.1"/>
    </source>
</evidence>
<sequence length="806" mass="81430">MNTVSARSPARVSDASSTPGSPLDRAPRLHAKRRRWLVRAAAIVALAFGLSNAVLAGFPATRLNLDTELNGRNGFFLLGGVNSGFGTGVSAAGDVNGDGLEDLIVGASRELPPPQGADSAGRVYVLFGLREGFPSVFDASTLDGSNGFRMDGETNNLAGKWVSGVGDVNGDGLDDLMIAPGHWFVGAGISPYLTQPAYVVFGRRDGFPAVLPLGSLDGSNGFKILAAGSQSNWRFTASGAGDINGDGHGDLVFGESYFEIEGVATGRAHVVFGREGNFPPVLSLADLDGSNGFAIAATGDNSQLGWAVAAAGDVNGDGLDDVILGAPGEVVPPPNEQLNGLAYVIYGSQNPFPAVLETSALNGEDGFSISADLWFGRSVGGIGDFNGDGLDDLVIGAPLARTDMAGGLEGAAYVLLGSDQGYPATQPNYVHLGLLNAEYAFKIQGVENGSAEVGHAVSGAGDLNGDGLADLVITGRRAGVGSGTGSAYILFGTRGELTEIYDATDNPAFFPPFDGMRGFVAQGCYNLGFCGEDVRGAGDLNGDGVDDLVIGGPGQGASSNERGRAFVLYGGLTGLGELPVATLSQASLDLGAVRLGETSATQTLTVTNTGYVVALELGALSLSGAHAAEFRLSNDGCSHRTLAQDASCSFDLSLTPAALGPRSATVGVPSNAPSGPDVVAVDGVGVQSGLGMSATAVDFGEVFLGRSSEAQTLTLENTGGAPLMLGTLSLMGPDAGDFALGANTCSNQTVAPGASCSLGITMTPAALGARAAQLIVPSDAPTSPDAVTLSGTGVVLTDEVFLNGFE</sequence>
<proteinExistence type="predicted"/>
<dbReference type="Pfam" id="PF01839">
    <property type="entry name" value="FG-GAP"/>
    <property type="match status" value="5"/>
</dbReference>
<dbReference type="AlphaFoldDB" id="A0A1G6ZWS2"/>